<dbReference type="InterPro" id="IPR050316">
    <property type="entry name" value="Tyrosinase/Hemocyanin"/>
</dbReference>
<dbReference type="SUPFAM" id="SSF48056">
    <property type="entry name" value="Di-copper centre-containing domain"/>
    <property type="match status" value="1"/>
</dbReference>
<evidence type="ECO:0000259" key="4">
    <source>
        <dbReference type="PROSITE" id="PS00497"/>
    </source>
</evidence>
<keyword evidence="1" id="KW-0479">Metal-binding</keyword>
<dbReference type="GO" id="GO:0016491">
    <property type="term" value="F:oxidoreductase activity"/>
    <property type="evidence" value="ECO:0007669"/>
    <property type="project" value="InterPro"/>
</dbReference>
<evidence type="ECO:0000313" key="7">
    <source>
        <dbReference type="Proteomes" id="UP001195483"/>
    </source>
</evidence>
<dbReference type="AlphaFoldDB" id="A0AAE0W1K7"/>
<dbReference type="PROSITE" id="PS00497">
    <property type="entry name" value="TYROSINASE_1"/>
    <property type="match status" value="1"/>
</dbReference>
<keyword evidence="7" id="KW-1185">Reference proteome</keyword>
<feature type="domain" description="Tyrosinase copper-binding" evidence="5">
    <location>
        <begin position="289"/>
        <end position="300"/>
    </location>
</feature>
<feature type="domain" description="Tyrosinase copper-binding" evidence="4">
    <location>
        <begin position="150"/>
        <end position="167"/>
    </location>
</feature>
<keyword evidence="3" id="KW-0732">Signal</keyword>
<dbReference type="GO" id="GO:0046872">
    <property type="term" value="F:metal ion binding"/>
    <property type="evidence" value="ECO:0007669"/>
    <property type="project" value="UniProtKB-KW"/>
</dbReference>
<evidence type="ECO:0000259" key="5">
    <source>
        <dbReference type="PROSITE" id="PS00498"/>
    </source>
</evidence>
<reference evidence="6" key="2">
    <citation type="journal article" date="2021" name="Genome Biol. Evol.">
        <title>Developing a high-quality reference genome for a parasitic bivalve with doubly uniparental inheritance (Bivalvia: Unionida).</title>
        <authorList>
            <person name="Smith C.H."/>
        </authorList>
    </citation>
    <scope>NUCLEOTIDE SEQUENCE</scope>
    <source>
        <strain evidence="6">CHS0354</strain>
        <tissue evidence="6">Mantle</tissue>
    </source>
</reference>
<reference evidence="6" key="3">
    <citation type="submission" date="2023-05" db="EMBL/GenBank/DDBJ databases">
        <authorList>
            <person name="Smith C.H."/>
        </authorList>
    </citation>
    <scope>NUCLEOTIDE SEQUENCE</scope>
    <source>
        <strain evidence="6">CHS0354</strain>
        <tissue evidence="6">Mantle</tissue>
    </source>
</reference>
<keyword evidence="2" id="KW-0186">Copper</keyword>
<dbReference type="PANTHER" id="PTHR11474">
    <property type="entry name" value="TYROSINASE FAMILY MEMBER"/>
    <property type="match status" value="1"/>
</dbReference>
<accession>A0AAE0W1K7</accession>
<name>A0AAE0W1K7_9BIVA</name>
<feature type="signal peptide" evidence="3">
    <location>
        <begin position="1"/>
        <end position="21"/>
    </location>
</feature>
<dbReference type="PANTHER" id="PTHR11474:SF126">
    <property type="entry name" value="TYROSINASE-LIKE PROTEIN TYR-1-RELATED"/>
    <property type="match status" value="1"/>
</dbReference>
<dbReference type="Proteomes" id="UP001195483">
    <property type="component" value="Unassembled WGS sequence"/>
</dbReference>
<organism evidence="6 7">
    <name type="scientific">Potamilus streckersoni</name>
    <dbReference type="NCBI Taxonomy" id="2493646"/>
    <lineage>
        <taxon>Eukaryota</taxon>
        <taxon>Metazoa</taxon>
        <taxon>Spiralia</taxon>
        <taxon>Lophotrochozoa</taxon>
        <taxon>Mollusca</taxon>
        <taxon>Bivalvia</taxon>
        <taxon>Autobranchia</taxon>
        <taxon>Heteroconchia</taxon>
        <taxon>Palaeoheterodonta</taxon>
        <taxon>Unionida</taxon>
        <taxon>Unionoidea</taxon>
        <taxon>Unionidae</taxon>
        <taxon>Ambleminae</taxon>
        <taxon>Lampsilini</taxon>
        <taxon>Potamilus</taxon>
    </lineage>
</organism>
<dbReference type="PRINTS" id="PR00092">
    <property type="entry name" value="TYROSINASE"/>
</dbReference>
<reference evidence="6" key="1">
    <citation type="journal article" date="2021" name="Genome Biol. Evol.">
        <title>A High-Quality Reference Genome for a Parasitic Bivalve with Doubly Uniparental Inheritance (Bivalvia: Unionida).</title>
        <authorList>
            <person name="Smith C.H."/>
        </authorList>
    </citation>
    <scope>NUCLEOTIDE SEQUENCE</scope>
    <source>
        <strain evidence="6">CHS0354</strain>
    </source>
</reference>
<dbReference type="Pfam" id="PF00264">
    <property type="entry name" value="Tyrosinase"/>
    <property type="match status" value="2"/>
</dbReference>
<feature type="chain" id="PRO_5042142892" description="Tyrosinase copper-binding domain-containing protein" evidence="3">
    <location>
        <begin position="22"/>
        <end position="637"/>
    </location>
</feature>
<evidence type="ECO:0000256" key="1">
    <source>
        <dbReference type="ARBA" id="ARBA00022723"/>
    </source>
</evidence>
<gene>
    <name evidence="6" type="ORF">CHS0354_022998</name>
</gene>
<dbReference type="InterPro" id="IPR002227">
    <property type="entry name" value="Tyrosinase_Cu-bd"/>
</dbReference>
<protein>
    <recommendedName>
        <fullName evidence="4 5">Tyrosinase copper-binding domain-containing protein</fullName>
    </recommendedName>
</protein>
<proteinExistence type="predicted"/>
<evidence type="ECO:0000256" key="3">
    <source>
        <dbReference type="SAM" id="SignalP"/>
    </source>
</evidence>
<comment type="caution">
    <text evidence="6">The sequence shown here is derived from an EMBL/GenBank/DDBJ whole genome shotgun (WGS) entry which is preliminary data.</text>
</comment>
<dbReference type="EMBL" id="JAEAOA010001393">
    <property type="protein sequence ID" value="KAK3598081.1"/>
    <property type="molecule type" value="Genomic_DNA"/>
</dbReference>
<sequence>MRVTLFRATMVALIGSVLVSGMIEEMSMPPELQSCLKIFEDKTSSTDTVGKEIFFTCLNSFLSKWKINSKYDCKLTPMQWEHFKRLINQLMIMEDGVPKPRSGFRTRQEYRKLTDEARNAFHKAVIELKARGEYDLFACAHQGDVLVSGHKGTNFLGWHRVYLAMYEEALRRIDPTVALPYWDYTLDLELEDPTKSVVWSPCFMGNGNSEVNTGPFAGWKSRLGILTRQIGRLGYLISKYNISKILSNCWTENVTFPFGEPSSQIENHHNRVHNWVGGDMNRLETAAFDPVFFLHHAYIDYIWQLFRCRQKHVCCIDPSTDYPCTPNNKYHAANRTMDRFPMFRNIDGYASYWEDHWYKYEPPPTCTYEQDCGSPWLVCQGGVCIPKTAEECHINVTRAYTKAKAITRSGNISLEAKASNPDTALNTPTQNSFFINGEADMKLWVFVPIQIIYMKKPTAESFPVYRVYNGQPDLRRDFYDYAELRKLIFHGYPKENSNCQMNASGSGQILLESNGINYFGRYIEYAITDSRLLFGSSMVYIGVKNPEFGNTEAIISAHDRCGRMCQPQCLDRGSNLAKYRPCSGAIRISSASPKMYGNTLDEAILDVWHWWSRDRRNFTNKFELVMVCNNDGEWPWK</sequence>
<dbReference type="Gene3D" id="1.10.1280.10">
    <property type="entry name" value="Di-copper center containing domain from catechol oxidase"/>
    <property type="match status" value="1"/>
</dbReference>
<evidence type="ECO:0000313" key="6">
    <source>
        <dbReference type="EMBL" id="KAK3598081.1"/>
    </source>
</evidence>
<dbReference type="InterPro" id="IPR008922">
    <property type="entry name" value="Di-copper_centre_dom_sf"/>
</dbReference>
<evidence type="ECO:0000256" key="2">
    <source>
        <dbReference type="ARBA" id="ARBA00023008"/>
    </source>
</evidence>
<dbReference type="PROSITE" id="PS00498">
    <property type="entry name" value="TYROSINASE_2"/>
    <property type="match status" value="1"/>
</dbReference>